<reference evidence="3 5" key="2">
    <citation type="submission" date="2018-06" db="EMBL/GenBank/DDBJ databases">
        <title>Genomic Encyclopedia of Type Strains, Phase III (KMG-III): the genomes of soil and plant-associated and newly described type strains.</title>
        <authorList>
            <person name="Whitman W."/>
        </authorList>
    </citation>
    <scope>NUCLEOTIDE SEQUENCE [LARGE SCALE GENOMIC DNA]</scope>
    <source>
        <strain evidence="3 5">CGMCC 1.15366</strain>
    </source>
</reference>
<protein>
    <submittedName>
        <fullName evidence="4">Peptidase</fullName>
    </submittedName>
    <submittedName>
        <fullName evidence="3">Uncharacterized protein DUF955</fullName>
    </submittedName>
</protein>
<dbReference type="SMART" id="SM00530">
    <property type="entry name" value="HTH_XRE"/>
    <property type="match status" value="1"/>
</dbReference>
<evidence type="ECO:0000259" key="2">
    <source>
        <dbReference type="SMART" id="SM00530"/>
    </source>
</evidence>
<gene>
    <name evidence="3" type="ORF">B0I24_12314</name>
    <name evidence="4" type="ORF">CWE07_14075</name>
</gene>
<dbReference type="Proteomes" id="UP000287865">
    <property type="component" value="Unassembled WGS sequence"/>
</dbReference>
<dbReference type="CDD" id="cd00093">
    <property type="entry name" value="HTH_XRE"/>
    <property type="match status" value="1"/>
</dbReference>
<dbReference type="SUPFAM" id="SSF47413">
    <property type="entry name" value="lambda repressor-like DNA-binding domains"/>
    <property type="match status" value="1"/>
</dbReference>
<evidence type="ECO:0000256" key="1">
    <source>
        <dbReference type="ARBA" id="ARBA00007227"/>
    </source>
</evidence>
<keyword evidence="6" id="KW-1185">Reference proteome</keyword>
<reference evidence="4 6" key="1">
    <citation type="journal article" date="2018" name="Front. Microbiol.">
        <title>Genome-Based Analysis Reveals the Taxonomy and Diversity of the Family Idiomarinaceae.</title>
        <authorList>
            <person name="Liu Y."/>
            <person name="Lai Q."/>
            <person name="Shao Z."/>
        </authorList>
    </citation>
    <scope>NUCLEOTIDE SEQUENCE [LARGE SCALE GENOMIC DNA]</scope>
    <source>
        <strain evidence="4 6">CF12-14</strain>
    </source>
</reference>
<sequence>MVEALVNPNILAWARERAGFAVSDIADKMKIKQDKVLAWEAGEKKPTFRQAQKFADKTFIPFGYLFLNEPPREPLPIPDLRTVGDHPVGSFSLALKDTIHATIERRDWYHEYRLEQGLPALNWVGQLTFGNVEEAVATVRALLSEHTAARPSQFHQYFTLLIERMEALGILVMRNSVVGNNTSRSLNPQEFRGFAIAHPHAPVIFINTADVTQAWTFTLMHEFVHLMLGESGVSDLSHKNDNQIEKFCNRVAAEFLVPSAEMVQLWQSDIENWKGNLPELSAHFHVSHWVISRRALELGLINEDQYWAHYRKIIAEFQKTKDEQRQKDGGPPFARLINMRYSKNLAAAVASEALSGRMLLRDAQHLIGVQPSKLKSFAKSELKF</sequence>
<dbReference type="PANTHER" id="PTHR43236:SF2">
    <property type="entry name" value="BLL0069 PROTEIN"/>
    <property type="match status" value="1"/>
</dbReference>
<dbReference type="InterPro" id="IPR052345">
    <property type="entry name" value="Rad_response_metalloprotease"/>
</dbReference>
<dbReference type="InterPro" id="IPR010982">
    <property type="entry name" value="Lambda_DNA-bd_dom_sf"/>
</dbReference>
<dbReference type="Gene3D" id="1.10.260.40">
    <property type="entry name" value="lambda repressor-like DNA-binding domains"/>
    <property type="match status" value="1"/>
</dbReference>
<dbReference type="InterPro" id="IPR010359">
    <property type="entry name" value="IrrE_HExxH"/>
</dbReference>
<dbReference type="AlphaFoldDB" id="A0A327WV11"/>
<dbReference type="Proteomes" id="UP000249203">
    <property type="component" value="Unassembled WGS sequence"/>
</dbReference>
<dbReference type="Gene3D" id="1.10.10.2910">
    <property type="match status" value="1"/>
</dbReference>
<proteinExistence type="inferred from homology"/>
<name>A0A327WV11_9GAMM</name>
<evidence type="ECO:0000313" key="6">
    <source>
        <dbReference type="Proteomes" id="UP000287865"/>
    </source>
</evidence>
<dbReference type="InterPro" id="IPR001387">
    <property type="entry name" value="Cro/C1-type_HTH"/>
</dbReference>
<feature type="domain" description="HTH cro/C1-type" evidence="2">
    <location>
        <begin position="10"/>
        <end position="65"/>
    </location>
</feature>
<dbReference type="Pfam" id="PF06114">
    <property type="entry name" value="Peptidase_M78"/>
    <property type="match status" value="1"/>
</dbReference>
<dbReference type="PANTHER" id="PTHR43236">
    <property type="entry name" value="ANTITOXIN HIGA1"/>
    <property type="match status" value="1"/>
</dbReference>
<dbReference type="RefSeq" id="WP_111570565.1">
    <property type="nucleotide sequence ID" value="NZ_PIPK01000021.1"/>
</dbReference>
<dbReference type="EMBL" id="PIPK01000021">
    <property type="protein sequence ID" value="RUO18334.1"/>
    <property type="molecule type" value="Genomic_DNA"/>
</dbReference>
<comment type="similarity">
    <text evidence="1">Belongs to the short-chain fatty acyl-CoA assimilation regulator (ScfR) family.</text>
</comment>
<dbReference type="OrthoDB" id="9796786at2"/>
<evidence type="ECO:0000313" key="3">
    <source>
        <dbReference type="EMBL" id="RAJ92940.1"/>
    </source>
</evidence>
<dbReference type="EMBL" id="QLMD01000023">
    <property type="protein sequence ID" value="RAJ92940.1"/>
    <property type="molecule type" value="Genomic_DNA"/>
</dbReference>
<comment type="caution">
    <text evidence="3">The sequence shown here is derived from an EMBL/GenBank/DDBJ whole genome shotgun (WGS) entry which is preliminary data.</text>
</comment>
<evidence type="ECO:0000313" key="4">
    <source>
        <dbReference type="EMBL" id="RUO18334.1"/>
    </source>
</evidence>
<organism evidence="3 5">
    <name type="scientific">Aliidiomarina maris</name>
    <dbReference type="NCBI Taxonomy" id="531312"/>
    <lineage>
        <taxon>Bacteria</taxon>
        <taxon>Pseudomonadati</taxon>
        <taxon>Pseudomonadota</taxon>
        <taxon>Gammaproteobacteria</taxon>
        <taxon>Alteromonadales</taxon>
        <taxon>Idiomarinaceae</taxon>
        <taxon>Aliidiomarina</taxon>
    </lineage>
</organism>
<dbReference type="GO" id="GO:0003677">
    <property type="term" value="F:DNA binding"/>
    <property type="evidence" value="ECO:0007669"/>
    <property type="project" value="InterPro"/>
</dbReference>
<evidence type="ECO:0000313" key="5">
    <source>
        <dbReference type="Proteomes" id="UP000249203"/>
    </source>
</evidence>
<accession>A0A327WV11</accession>